<evidence type="ECO:0000256" key="3">
    <source>
        <dbReference type="ARBA" id="ARBA00022505"/>
    </source>
</evidence>
<evidence type="ECO:0000256" key="4">
    <source>
        <dbReference type="ARBA" id="ARBA00022723"/>
    </source>
</evidence>
<dbReference type="PANTHER" id="PTHR43742">
    <property type="entry name" value="TRIMETHYLAMINE-N-OXIDE REDUCTASE"/>
    <property type="match status" value="1"/>
</dbReference>
<dbReference type="InterPro" id="IPR006655">
    <property type="entry name" value="Mopterin_OxRdtase_prok_CS"/>
</dbReference>
<reference evidence="10 11" key="1">
    <citation type="journal article" date="2011" name="Appl. Environ. Microbiol.">
        <title>Genome signatures of Escherichia coli O157:H7 isolates from the bovine host reservoir.</title>
        <authorList>
            <person name="Eppinger M."/>
            <person name="Mammel M.K."/>
            <person name="Leclerc J.E."/>
            <person name="Ravel J."/>
            <person name="Cebula T.A."/>
        </authorList>
    </citation>
    <scope>NUCLEOTIDE SEQUENCE [LARGE SCALE GENOMIC DNA]</scope>
    <source>
        <strain evidence="10 11">EC869</strain>
    </source>
</reference>
<evidence type="ECO:0000256" key="1">
    <source>
        <dbReference type="ARBA" id="ARBA00001942"/>
    </source>
</evidence>
<dbReference type="Pfam" id="PF00384">
    <property type="entry name" value="Molybdopterin"/>
    <property type="match status" value="1"/>
</dbReference>
<dbReference type="NCBIfam" id="TIGR02166">
    <property type="entry name" value="dmsA_ynfE"/>
    <property type="match status" value="1"/>
</dbReference>
<dbReference type="InterPro" id="IPR011888">
    <property type="entry name" value="Anaer_DMSO_reductase"/>
</dbReference>
<dbReference type="InterPro" id="IPR006656">
    <property type="entry name" value="Mopterin_OxRdtase"/>
</dbReference>
<dbReference type="SUPFAM" id="SSF53706">
    <property type="entry name" value="Formate dehydrogenase/DMSO reductase, domains 1-3"/>
    <property type="match status" value="1"/>
</dbReference>
<dbReference type="AlphaFoldDB" id="A0A0H3PM30"/>
<dbReference type="Gene3D" id="3.40.50.740">
    <property type="match status" value="1"/>
</dbReference>
<dbReference type="PANTHER" id="PTHR43742:SF3">
    <property type="entry name" value="DIMETHYL SULFOXIDE REDUCTASE DMSA"/>
    <property type="match status" value="1"/>
</dbReference>
<feature type="domain" description="4Fe-4S Mo/W bis-MGD-type" evidence="9">
    <location>
        <begin position="54"/>
        <end position="115"/>
    </location>
</feature>
<keyword evidence="7" id="KW-0408">Iron</keyword>
<sequence>MDTPDEKERITFPQVSRRSFLQATSALITLPFISSTAKAQSPDASPEVTAPVADKVVPTCSTFDCGGKCDIRAHMRDGVVTQITTLPDNELDPQMPIMRACVRGRGYRKFVYHPDRLKYPMKRVGKRGEGKFERISWDEATTLIADNLKRITQQYGPASRYVHVGTAVSGGTFSGDAMARRLLNLTGGYLEYYHSVSLGNTAAATPYTYGVAASGNSMDTLLDTKLVILWGHNPTETIFGHTNYYFQKMKQNGTRFIVVDPRYSDTVSSLADQWIPLLPTTDNALMDAMMYVIISENLHDKTFIDTYTLGFDENSMPEGVPANESLVAYLFGAKDGIHKTPEWAEKITHVPAQSIRQLARDYATTKPAALIQGWGPQRHICGERTARGSTLLASITGNVGIKGGWAAGYGGSSNRKFCVGPDMPENPVQAKISIMNWMQAADDASKVTPQDGLKGVDKLDSNIRLLFSLAGNYLANQNPDVHQAAKLLEDESKIEFIVLSDLFMTPSAKYADVLLPETSFMERWNIGETWGTASYLILSEKLIEPDFERRTDYDWLRDVAKKLGVEAEFSQGRDEKQWIEHIWEQTRLAMPDENLPDFATLQKTRRHLFKSAPHIAFEANIRDPQNNPFPTPSGKIEIFSKRLFDMQDPEIPALSHYVPAFEGPEDKLTAKYPLQLITWKGKNRANSTQYANPWLQEVQTQKLWLNPQDAKQRGISEGDSVKIYNDRGVSIIPVEITPRIIPGVVAMQAGAWWQPDAQGIDRGGCANVLSSTRITALAKGNSHQTMLVEVEKA</sequence>
<dbReference type="EMBL" id="ABHU01000010">
    <property type="protein sequence ID" value="EDU90671.1"/>
    <property type="molecule type" value="Genomic_DNA"/>
</dbReference>
<dbReference type="GO" id="GO:0030288">
    <property type="term" value="C:outer membrane-bounded periplasmic space"/>
    <property type="evidence" value="ECO:0007669"/>
    <property type="project" value="TreeGrafter"/>
</dbReference>
<proteinExistence type="inferred from homology"/>
<dbReference type="GO" id="GO:0009389">
    <property type="term" value="F:dimethyl sulfoxide reductase activity"/>
    <property type="evidence" value="ECO:0007669"/>
    <property type="project" value="InterPro"/>
</dbReference>
<name>A0A0H3PM30_ECO5C</name>
<dbReference type="EC" id="1.8.99.-" evidence="10"/>
<dbReference type="PROSITE" id="PS00490">
    <property type="entry name" value="MOLYBDOPTERIN_PROK_2"/>
    <property type="match status" value="1"/>
</dbReference>
<dbReference type="Pfam" id="PF04879">
    <property type="entry name" value="Molybdop_Fe4S4"/>
    <property type="match status" value="1"/>
</dbReference>
<evidence type="ECO:0000313" key="10">
    <source>
        <dbReference type="EMBL" id="EDU90671.1"/>
    </source>
</evidence>
<dbReference type="Proteomes" id="UP000004641">
    <property type="component" value="Unassembled WGS sequence"/>
</dbReference>
<dbReference type="GO" id="GO:0009061">
    <property type="term" value="P:anaerobic respiration"/>
    <property type="evidence" value="ECO:0007669"/>
    <property type="project" value="TreeGrafter"/>
</dbReference>
<keyword evidence="6 10" id="KW-0560">Oxidoreductase</keyword>
<dbReference type="InterPro" id="IPR006657">
    <property type="entry name" value="MoPterin_dinucl-bd_dom"/>
</dbReference>
<evidence type="ECO:0000313" key="11">
    <source>
        <dbReference type="Proteomes" id="UP000004641"/>
    </source>
</evidence>
<dbReference type="SMART" id="SM00926">
    <property type="entry name" value="Molybdop_Fe4S4"/>
    <property type="match status" value="1"/>
</dbReference>
<dbReference type="CDD" id="cd02794">
    <property type="entry name" value="MopB_CT_DmsA-EC"/>
    <property type="match status" value="1"/>
</dbReference>
<keyword evidence="3" id="KW-0500">Molybdenum</keyword>
<evidence type="ECO:0000256" key="5">
    <source>
        <dbReference type="ARBA" id="ARBA00022729"/>
    </source>
</evidence>
<dbReference type="FunFam" id="3.40.228.10:FF:000004">
    <property type="entry name" value="Dimethyl sulfoxide reductase subunit A"/>
    <property type="match status" value="1"/>
</dbReference>
<evidence type="ECO:0000256" key="7">
    <source>
        <dbReference type="ARBA" id="ARBA00023004"/>
    </source>
</evidence>
<protein>
    <submittedName>
        <fullName evidence="10">Anaerobic dimethyl sulfoxide reductase chain a</fullName>
        <ecNumber evidence="10">1.8.99.-</ecNumber>
    </submittedName>
</protein>
<dbReference type="InterPro" id="IPR006311">
    <property type="entry name" value="TAT_signal"/>
</dbReference>
<accession>A0A0H3PM30</accession>
<comment type="similarity">
    <text evidence="2">Belongs to the prokaryotic molybdopterin-containing oxidoreductase family.</text>
</comment>
<dbReference type="Gene3D" id="3.40.228.10">
    <property type="entry name" value="Dimethylsulfoxide Reductase, domain 2"/>
    <property type="match status" value="1"/>
</dbReference>
<dbReference type="GO" id="GO:0051539">
    <property type="term" value="F:4 iron, 4 sulfur cluster binding"/>
    <property type="evidence" value="ECO:0007669"/>
    <property type="project" value="InterPro"/>
</dbReference>
<organism evidence="10 11">
    <name type="scientific">Escherichia coli O157:H7 (strain EC869)</name>
    <dbReference type="NCBI Taxonomy" id="478008"/>
    <lineage>
        <taxon>Bacteria</taxon>
        <taxon>Pseudomonadati</taxon>
        <taxon>Pseudomonadota</taxon>
        <taxon>Gammaproteobacteria</taxon>
        <taxon>Enterobacterales</taxon>
        <taxon>Enterobacteriaceae</taxon>
        <taxon>Escherichia</taxon>
    </lineage>
</organism>
<dbReference type="InterPro" id="IPR006963">
    <property type="entry name" value="Mopterin_OxRdtase_4Fe-4S_dom"/>
</dbReference>
<keyword evidence="5" id="KW-0732">Signal</keyword>
<keyword evidence="8" id="KW-0411">Iron-sulfur</keyword>
<dbReference type="GO" id="GO:0030151">
    <property type="term" value="F:molybdenum ion binding"/>
    <property type="evidence" value="ECO:0007669"/>
    <property type="project" value="InterPro"/>
</dbReference>
<comment type="cofactor">
    <cofactor evidence="1">
        <name>Mo-bis(molybdopterin guanine dinucleotide)</name>
        <dbReference type="ChEBI" id="CHEBI:60539"/>
    </cofactor>
</comment>
<comment type="caution">
    <text evidence="10">The sequence shown here is derived from an EMBL/GenBank/DDBJ whole genome shotgun (WGS) entry which is preliminary data.</text>
</comment>
<dbReference type="RefSeq" id="WP_000380691.1">
    <property type="nucleotide sequence ID" value="NZ_ABHU01000010.1"/>
</dbReference>
<dbReference type="Gene3D" id="2.40.40.20">
    <property type="match status" value="1"/>
</dbReference>
<gene>
    <name evidence="10" type="ORF">ECH7EC869_5741</name>
</gene>
<dbReference type="CDD" id="cd02770">
    <property type="entry name" value="MopB_DmsA-EC"/>
    <property type="match status" value="1"/>
</dbReference>
<keyword evidence="4" id="KW-0479">Metal-binding</keyword>
<dbReference type="SUPFAM" id="SSF50692">
    <property type="entry name" value="ADC-like"/>
    <property type="match status" value="1"/>
</dbReference>
<evidence type="ECO:0000256" key="6">
    <source>
        <dbReference type="ARBA" id="ARBA00023002"/>
    </source>
</evidence>
<dbReference type="InterPro" id="IPR050612">
    <property type="entry name" value="Prok_Mopterin_Oxidored"/>
</dbReference>
<dbReference type="Gene3D" id="3.40.50.12440">
    <property type="match status" value="2"/>
</dbReference>
<evidence type="ECO:0000256" key="2">
    <source>
        <dbReference type="ARBA" id="ARBA00010312"/>
    </source>
</evidence>
<dbReference type="InterPro" id="IPR009010">
    <property type="entry name" value="Asp_de-COase-like_dom_sf"/>
</dbReference>
<evidence type="ECO:0000259" key="9">
    <source>
        <dbReference type="PROSITE" id="PS51669"/>
    </source>
</evidence>
<dbReference type="PROSITE" id="PS00932">
    <property type="entry name" value="MOLYBDOPTERIN_PROK_3"/>
    <property type="match status" value="1"/>
</dbReference>
<dbReference type="PROSITE" id="PS51318">
    <property type="entry name" value="TAT"/>
    <property type="match status" value="1"/>
</dbReference>
<evidence type="ECO:0000256" key="8">
    <source>
        <dbReference type="ARBA" id="ARBA00023014"/>
    </source>
</evidence>
<dbReference type="BioCyc" id="ECOL478008-HMP:G76-484327-MONOMER"/>
<dbReference type="Pfam" id="PF01568">
    <property type="entry name" value="Molydop_binding"/>
    <property type="match status" value="1"/>
</dbReference>
<dbReference type="GO" id="GO:0009055">
    <property type="term" value="F:electron transfer activity"/>
    <property type="evidence" value="ECO:0007669"/>
    <property type="project" value="TreeGrafter"/>
</dbReference>
<dbReference type="PROSITE" id="PS51669">
    <property type="entry name" value="4FE4S_MOW_BIS_MGD"/>
    <property type="match status" value="1"/>
</dbReference>
<dbReference type="GO" id="GO:0043546">
    <property type="term" value="F:molybdopterin cofactor binding"/>
    <property type="evidence" value="ECO:0007669"/>
    <property type="project" value="InterPro"/>
</dbReference>